<dbReference type="STRING" id="4572.M7Z6F6"/>
<accession>M7Z6F6</accession>
<reference evidence="1" key="1">
    <citation type="journal article" date="2013" name="Nature">
        <title>Draft genome of the wheat A-genome progenitor Triticum urartu.</title>
        <authorList>
            <person name="Ling H.Q."/>
            <person name="Zhao S."/>
            <person name="Liu D."/>
            <person name="Wang J."/>
            <person name="Sun H."/>
            <person name="Zhang C."/>
            <person name="Fan H."/>
            <person name="Li D."/>
            <person name="Dong L."/>
            <person name="Tao Y."/>
            <person name="Gao C."/>
            <person name="Wu H."/>
            <person name="Li Y."/>
            <person name="Cui Y."/>
            <person name="Guo X."/>
            <person name="Zheng S."/>
            <person name="Wang B."/>
            <person name="Yu K."/>
            <person name="Liang Q."/>
            <person name="Yang W."/>
            <person name="Lou X."/>
            <person name="Chen J."/>
            <person name="Feng M."/>
            <person name="Jian J."/>
            <person name="Zhang X."/>
            <person name="Luo G."/>
            <person name="Jiang Y."/>
            <person name="Liu J."/>
            <person name="Wang Z."/>
            <person name="Sha Y."/>
            <person name="Zhang B."/>
            <person name="Wu H."/>
            <person name="Tang D."/>
            <person name="Shen Q."/>
            <person name="Xue P."/>
            <person name="Zou S."/>
            <person name="Wang X."/>
            <person name="Liu X."/>
            <person name="Wang F."/>
            <person name="Yang Y."/>
            <person name="An X."/>
            <person name="Dong Z."/>
            <person name="Zhang K."/>
            <person name="Zhang X."/>
            <person name="Luo M.C."/>
            <person name="Dvorak J."/>
            <person name="Tong Y."/>
            <person name="Wang J."/>
            <person name="Yang H."/>
            <person name="Li Z."/>
            <person name="Wang D."/>
            <person name="Zhang A."/>
            <person name="Wang J."/>
        </authorList>
    </citation>
    <scope>NUCLEOTIDE SEQUENCE</scope>
</reference>
<protein>
    <submittedName>
        <fullName evidence="1">Uncharacterized protein</fullName>
    </submittedName>
</protein>
<name>M7Z6F6_TRIUA</name>
<proteinExistence type="predicted"/>
<dbReference type="AlphaFoldDB" id="M7Z6F6"/>
<gene>
    <name evidence="1" type="ORF">TRIUR3_27352</name>
</gene>
<sequence>MGVRVGAVRTGMVPVRLSCDDGVMAPRGVSAGSPMSRCQVYLLRMTCCWPHGAAAATNSCKLTPHLDHQDEWGNSLETLDPIDESNMIGGIRIGTATTVLVWLELKAHPAKDICC</sequence>
<organism evidence="1">
    <name type="scientific">Triticum urartu</name>
    <name type="common">Red wild einkorn</name>
    <name type="synonym">Crithodium urartu</name>
    <dbReference type="NCBI Taxonomy" id="4572"/>
    <lineage>
        <taxon>Eukaryota</taxon>
        <taxon>Viridiplantae</taxon>
        <taxon>Streptophyta</taxon>
        <taxon>Embryophyta</taxon>
        <taxon>Tracheophyta</taxon>
        <taxon>Spermatophyta</taxon>
        <taxon>Magnoliopsida</taxon>
        <taxon>Liliopsida</taxon>
        <taxon>Poales</taxon>
        <taxon>Poaceae</taxon>
        <taxon>BOP clade</taxon>
        <taxon>Pooideae</taxon>
        <taxon>Triticodae</taxon>
        <taxon>Triticeae</taxon>
        <taxon>Triticinae</taxon>
        <taxon>Triticum</taxon>
    </lineage>
</organism>
<evidence type="ECO:0000313" key="1">
    <source>
        <dbReference type="EMBL" id="EMS55532.1"/>
    </source>
</evidence>
<dbReference type="EMBL" id="KD169371">
    <property type="protein sequence ID" value="EMS55532.1"/>
    <property type="molecule type" value="Genomic_DNA"/>
</dbReference>